<reference evidence="2" key="3">
    <citation type="submission" date="2020-12" db="UniProtKB">
        <authorList>
            <consortium name="EnsemblPlants"/>
        </authorList>
    </citation>
    <scope>IDENTIFICATION</scope>
</reference>
<evidence type="ECO:0000313" key="3">
    <source>
        <dbReference type="Proteomes" id="UP000006727"/>
    </source>
</evidence>
<keyword evidence="3" id="KW-1185">Reference proteome</keyword>
<organism evidence="1">
    <name type="scientific">Physcomitrium patens</name>
    <name type="common">Spreading-leaved earth moss</name>
    <name type="synonym">Physcomitrella patens</name>
    <dbReference type="NCBI Taxonomy" id="3218"/>
    <lineage>
        <taxon>Eukaryota</taxon>
        <taxon>Viridiplantae</taxon>
        <taxon>Streptophyta</taxon>
        <taxon>Embryophyta</taxon>
        <taxon>Bryophyta</taxon>
        <taxon>Bryophytina</taxon>
        <taxon>Bryopsida</taxon>
        <taxon>Funariidae</taxon>
        <taxon>Funariales</taxon>
        <taxon>Funariaceae</taxon>
        <taxon>Physcomitrium</taxon>
    </lineage>
</organism>
<evidence type="ECO:0000313" key="2">
    <source>
        <dbReference type="EnsemblPlants" id="Pp3c3_28561V3.1"/>
    </source>
</evidence>
<dbReference type="EnsemblPlants" id="Pp3c3_28561V3.1">
    <property type="protein sequence ID" value="Pp3c3_28561V3.1"/>
    <property type="gene ID" value="Pp3c3_28561"/>
</dbReference>
<dbReference type="Proteomes" id="UP000006727">
    <property type="component" value="Chromosome 3"/>
</dbReference>
<sequence length="89" mass="10006">MKAVFVDLCSHFIFRASNVCLLCFLGSHRSRCEIVVQKRTNRPVKENDNTSCSIVGIRASMSKLTELENGCVCETVMTIVIESELLRSH</sequence>
<dbReference type="AlphaFoldDB" id="A0A2K1KWD3"/>
<name>A0A2K1KWD3_PHYPA</name>
<evidence type="ECO:0000313" key="1">
    <source>
        <dbReference type="EMBL" id="PNR58094.1"/>
    </source>
</evidence>
<reference evidence="1 3" key="2">
    <citation type="journal article" date="2018" name="Plant J.">
        <title>The Physcomitrella patens chromosome-scale assembly reveals moss genome structure and evolution.</title>
        <authorList>
            <person name="Lang D."/>
            <person name="Ullrich K.K."/>
            <person name="Murat F."/>
            <person name="Fuchs J."/>
            <person name="Jenkins J."/>
            <person name="Haas F.B."/>
            <person name="Piednoel M."/>
            <person name="Gundlach H."/>
            <person name="Van Bel M."/>
            <person name="Meyberg R."/>
            <person name="Vives C."/>
            <person name="Morata J."/>
            <person name="Symeonidi A."/>
            <person name="Hiss M."/>
            <person name="Muchero W."/>
            <person name="Kamisugi Y."/>
            <person name="Saleh O."/>
            <person name="Blanc G."/>
            <person name="Decker E.L."/>
            <person name="van Gessel N."/>
            <person name="Grimwood J."/>
            <person name="Hayes R.D."/>
            <person name="Graham S.W."/>
            <person name="Gunter L.E."/>
            <person name="McDaniel S.F."/>
            <person name="Hoernstein S.N.W."/>
            <person name="Larsson A."/>
            <person name="Li F.W."/>
            <person name="Perroud P.F."/>
            <person name="Phillips J."/>
            <person name="Ranjan P."/>
            <person name="Rokshar D.S."/>
            <person name="Rothfels C.J."/>
            <person name="Schneider L."/>
            <person name="Shu S."/>
            <person name="Stevenson D.W."/>
            <person name="Thummler F."/>
            <person name="Tillich M."/>
            <person name="Villarreal Aguilar J.C."/>
            <person name="Widiez T."/>
            <person name="Wong G.K."/>
            <person name="Wymore A."/>
            <person name="Zhang Y."/>
            <person name="Zimmer A.D."/>
            <person name="Quatrano R.S."/>
            <person name="Mayer K.F.X."/>
            <person name="Goodstein D."/>
            <person name="Casacuberta J.M."/>
            <person name="Vandepoele K."/>
            <person name="Reski R."/>
            <person name="Cuming A.C."/>
            <person name="Tuskan G.A."/>
            <person name="Maumus F."/>
            <person name="Salse J."/>
            <person name="Schmutz J."/>
            <person name="Rensing S.A."/>
        </authorList>
    </citation>
    <scope>NUCLEOTIDE SEQUENCE [LARGE SCALE GENOMIC DNA]</scope>
    <source>
        <strain evidence="2 3">cv. Gransden 2004</strain>
    </source>
</reference>
<dbReference type="InParanoid" id="A0A2K1KWD3"/>
<dbReference type="PaxDb" id="3218-PP1S157_88V6.1"/>
<dbReference type="Gramene" id="Pp3c3_28561V3.1">
    <property type="protein sequence ID" value="Pp3c3_28561V3.1"/>
    <property type="gene ID" value="Pp3c3_28561"/>
</dbReference>
<accession>A0A2K1KWD3</accession>
<protein>
    <submittedName>
        <fullName evidence="1 2">Uncharacterized protein</fullName>
    </submittedName>
</protein>
<reference evidence="1 3" key="1">
    <citation type="journal article" date="2008" name="Science">
        <title>The Physcomitrella genome reveals evolutionary insights into the conquest of land by plants.</title>
        <authorList>
            <person name="Rensing S."/>
            <person name="Lang D."/>
            <person name="Zimmer A."/>
            <person name="Terry A."/>
            <person name="Salamov A."/>
            <person name="Shapiro H."/>
            <person name="Nishiyama T."/>
            <person name="Perroud P.-F."/>
            <person name="Lindquist E."/>
            <person name="Kamisugi Y."/>
            <person name="Tanahashi T."/>
            <person name="Sakakibara K."/>
            <person name="Fujita T."/>
            <person name="Oishi K."/>
            <person name="Shin-I T."/>
            <person name="Kuroki Y."/>
            <person name="Toyoda A."/>
            <person name="Suzuki Y."/>
            <person name="Hashimoto A."/>
            <person name="Yamaguchi K."/>
            <person name="Sugano A."/>
            <person name="Kohara Y."/>
            <person name="Fujiyama A."/>
            <person name="Anterola A."/>
            <person name="Aoki S."/>
            <person name="Ashton N."/>
            <person name="Barbazuk W.B."/>
            <person name="Barker E."/>
            <person name="Bennetzen J."/>
            <person name="Bezanilla M."/>
            <person name="Blankenship R."/>
            <person name="Cho S.H."/>
            <person name="Dutcher S."/>
            <person name="Estelle M."/>
            <person name="Fawcett J.A."/>
            <person name="Gundlach H."/>
            <person name="Hanada K."/>
            <person name="Heyl A."/>
            <person name="Hicks K.A."/>
            <person name="Hugh J."/>
            <person name="Lohr M."/>
            <person name="Mayer K."/>
            <person name="Melkozernov A."/>
            <person name="Murata T."/>
            <person name="Nelson D."/>
            <person name="Pils B."/>
            <person name="Prigge M."/>
            <person name="Reiss B."/>
            <person name="Renner T."/>
            <person name="Rombauts S."/>
            <person name="Rushton P."/>
            <person name="Sanderfoot A."/>
            <person name="Schween G."/>
            <person name="Shiu S.-H."/>
            <person name="Stueber K."/>
            <person name="Theodoulou F.L."/>
            <person name="Tu H."/>
            <person name="Van de Peer Y."/>
            <person name="Verrier P.J."/>
            <person name="Waters E."/>
            <person name="Wood A."/>
            <person name="Yang L."/>
            <person name="Cove D."/>
            <person name="Cuming A."/>
            <person name="Hasebe M."/>
            <person name="Lucas S."/>
            <person name="Mishler D.B."/>
            <person name="Reski R."/>
            <person name="Grigoriev I."/>
            <person name="Quatrano R.S."/>
            <person name="Boore J.L."/>
        </authorList>
    </citation>
    <scope>NUCLEOTIDE SEQUENCE [LARGE SCALE GENOMIC DNA]</scope>
    <source>
        <strain evidence="2 3">cv. Gransden 2004</strain>
    </source>
</reference>
<dbReference type="EMBL" id="ABEU02000003">
    <property type="protein sequence ID" value="PNR58094.1"/>
    <property type="molecule type" value="Genomic_DNA"/>
</dbReference>
<proteinExistence type="predicted"/>
<gene>
    <name evidence="1" type="ORF">PHYPA_005089</name>
</gene>